<sequence length="220" mass="23928">MIDLHTHTIFSDGELIPSELVRRAESIGYRALAITDHVDYSNYSFVLERLYETLEVLNENTSLVVIPGVEITHVPPVKIPELIEKCREAGAKVVVVHGETVVEPVSPGTNRAAIEGKADILAHPGLITKDEVELAKENGVYLEITTRRGHSITNGYVAKLASEVGAPLVINTDSHSPSDLVPRSFAITVGIGAGLSIQQVEECFSNSETLVRKLTGRKLR</sequence>
<dbReference type="InterPro" id="IPR016195">
    <property type="entry name" value="Pol/histidinol_Pase-like"/>
</dbReference>
<gene>
    <name evidence="2" type="ORF">SAMN06269117_1107</name>
</gene>
<dbReference type="GO" id="GO:0042578">
    <property type="term" value="F:phosphoric ester hydrolase activity"/>
    <property type="evidence" value="ECO:0007669"/>
    <property type="project" value="TreeGrafter"/>
</dbReference>
<dbReference type="GO" id="GO:0008270">
    <property type="term" value="F:zinc ion binding"/>
    <property type="evidence" value="ECO:0007669"/>
    <property type="project" value="TreeGrafter"/>
</dbReference>
<dbReference type="InterPro" id="IPR050243">
    <property type="entry name" value="PHP_phosphatase"/>
</dbReference>
<dbReference type="Gene3D" id="3.20.20.140">
    <property type="entry name" value="Metal-dependent hydrolases"/>
    <property type="match status" value="1"/>
</dbReference>
<dbReference type="AlphaFoldDB" id="A0A521C6F0"/>
<dbReference type="Pfam" id="PF02811">
    <property type="entry name" value="PHP"/>
    <property type="match status" value="1"/>
</dbReference>
<dbReference type="GO" id="GO:0005829">
    <property type="term" value="C:cytosol"/>
    <property type="evidence" value="ECO:0007669"/>
    <property type="project" value="TreeGrafter"/>
</dbReference>
<evidence type="ECO:0000313" key="3">
    <source>
        <dbReference type="Proteomes" id="UP000317315"/>
    </source>
</evidence>
<dbReference type="SUPFAM" id="SSF89550">
    <property type="entry name" value="PHP domain-like"/>
    <property type="match status" value="1"/>
</dbReference>
<protein>
    <submittedName>
        <fullName evidence="2">Histidinol phosphatase</fullName>
    </submittedName>
</protein>
<dbReference type="SMART" id="SM00481">
    <property type="entry name" value="POLIIIAc"/>
    <property type="match status" value="1"/>
</dbReference>
<organism evidence="2 3">
    <name type="scientific">Balnearium lithotrophicum</name>
    <dbReference type="NCBI Taxonomy" id="223788"/>
    <lineage>
        <taxon>Bacteria</taxon>
        <taxon>Pseudomonadati</taxon>
        <taxon>Aquificota</taxon>
        <taxon>Aquificia</taxon>
        <taxon>Desulfurobacteriales</taxon>
        <taxon>Desulfurobacteriaceae</taxon>
        <taxon>Balnearium</taxon>
    </lineage>
</organism>
<dbReference type="NCBIfam" id="NF004981">
    <property type="entry name" value="PRK06361.1"/>
    <property type="match status" value="1"/>
</dbReference>
<name>A0A521C6F0_9BACT</name>
<dbReference type="CDD" id="cd07432">
    <property type="entry name" value="PHP_HisPPase"/>
    <property type="match status" value="1"/>
</dbReference>
<dbReference type="InterPro" id="IPR004013">
    <property type="entry name" value="PHP_dom"/>
</dbReference>
<dbReference type="EMBL" id="FXTM01000010">
    <property type="protein sequence ID" value="SMO54973.1"/>
    <property type="molecule type" value="Genomic_DNA"/>
</dbReference>
<feature type="domain" description="Polymerase/histidinol phosphatase N-terminal" evidence="1">
    <location>
        <begin position="2"/>
        <end position="75"/>
    </location>
</feature>
<dbReference type="RefSeq" id="WP_142935205.1">
    <property type="nucleotide sequence ID" value="NZ_FXTM01000010.1"/>
</dbReference>
<evidence type="ECO:0000259" key="1">
    <source>
        <dbReference type="SMART" id="SM00481"/>
    </source>
</evidence>
<reference evidence="2 3" key="1">
    <citation type="submission" date="2017-05" db="EMBL/GenBank/DDBJ databases">
        <authorList>
            <person name="Varghese N."/>
            <person name="Submissions S."/>
        </authorList>
    </citation>
    <scope>NUCLEOTIDE SEQUENCE [LARGE SCALE GENOMIC DNA]</scope>
    <source>
        <strain evidence="2 3">DSM 16304</strain>
    </source>
</reference>
<dbReference type="InterPro" id="IPR003141">
    <property type="entry name" value="Pol/His_phosphatase_N"/>
</dbReference>
<dbReference type="PANTHER" id="PTHR36928">
    <property type="entry name" value="PHOSPHATASE YCDX-RELATED"/>
    <property type="match status" value="1"/>
</dbReference>
<dbReference type="PANTHER" id="PTHR36928:SF1">
    <property type="entry name" value="PHOSPHATASE YCDX-RELATED"/>
    <property type="match status" value="1"/>
</dbReference>
<dbReference type="OrthoDB" id="9808747at2"/>
<evidence type="ECO:0000313" key="2">
    <source>
        <dbReference type="EMBL" id="SMO54973.1"/>
    </source>
</evidence>
<accession>A0A521C6F0</accession>
<keyword evidence="3" id="KW-1185">Reference proteome</keyword>
<proteinExistence type="predicted"/>
<dbReference type="Proteomes" id="UP000317315">
    <property type="component" value="Unassembled WGS sequence"/>
</dbReference>